<organism evidence="1 2">
    <name type="scientific">Cirrhinus molitorella</name>
    <name type="common">mud carp</name>
    <dbReference type="NCBI Taxonomy" id="172907"/>
    <lineage>
        <taxon>Eukaryota</taxon>
        <taxon>Metazoa</taxon>
        <taxon>Chordata</taxon>
        <taxon>Craniata</taxon>
        <taxon>Vertebrata</taxon>
        <taxon>Euteleostomi</taxon>
        <taxon>Actinopterygii</taxon>
        <taxon>Neopterygii</taxon>
        <taxon>Teleostei</taxon>
        <taxon>Ostariophysi</taxon>
        <taxon>Cypriniformes</taxon>
        <taxon>Cyprinidae</taxon>
        <taxon>Labeoninae</taxon>
        <taxon>Labeonini</taxon>
        <taxon>Cirrhinus</taxon>
    </lineage>
</organism>
<evidence type="ECO:0000313" key="2">
    <source>
        <dbReference type="Proteomes" id="UP001558613"/>
    </source>
</evidence>
<gene>
    <name evidence="1" type="ORF">QQF64_029235</name>
</gene>
<protein>
    <submittedName>
        <fullName evidence="1">Uncharacterized protein</fullName>
    </submittedName>
</protein>
<dbReference type="EMBL" id="JAYMGO010000006">
    <property type="protein sequence ID" value="KAL1273373.1"/>
    <property type="molecule type" value="Genomic_DNA"/>
</dbReference>
<sequence length="75" mass="7883">MSLHSCLCSNIYGLRSVSLFANSCRSTNLPQPLHKSPSIAQHLKATNLTGLRSCGATGGAVCLHLAASDELYHSA</sequence>
<reference evidence="1 2" key="1">
    <citation type="submission" date="2023-09" db="EMBL/GenBank/DDBJ databases">
        <authorList>
            <person name="Wang M."/>
        </authorList>
    </citation>
    <scope>NUCLEOTIDE SEQUENCE [LARGE SCALE GENOMIC DNA]</scope>
    <source>
        <strain evidence="1">GT-2023</strain>
        <tissue evidence="1">Liver</tissue>
    </source>
</reference>
<proteinExistence type="predicted"/>
<comment type="caution">
    <text evidence="1">The sequence shown here is derived from an EMBL/GenBank/DDBJ whole genome shotgun (WGS) entry which is preliminary data.</text>
</comment>
<keyword evidence="2" id="KW-1185">Reference proteome</keyword>
<accession>A0ABR3N8V3</accession>
<dbReference type="Proteomes" id="UP001558613">
    <property type="component" value="Unassembled WGS sequence"/>
</dbReference>
<evidence type="ECO:0000313" key="1">
    <source>
        <dbReference type="EMBL" id="KAL1273373.1"/>
    </source>
</evidence>
<name>A0ABR3N8V3_9TELE</name>